<feature type="domain" description="Heterokaryon incompatibility" evidence="1">
    <location>
        <begin position="168"/>
        <end position="318"/>
    </location>
</feature>
<dbReference type="EMBL" id="JAJHUN010000011">
    <property type="protein sequence ID" value="KAJ4145963.1"/>
    <property type="molecule type" value="Genomic_DNA"/>
</dbReference>
<dbReference type="RefSeq" id="XP_056049633.1">
    <property type="nucleotide sequence ID" value="XM_056196067.1"/>
</dbReference>
<organism evidence="2 3">
    <name type="scientific">Akanthomyces muscarius</name>
    <name type="common">Entomopathogenic fungus</name>
    <name type="synonym">Lecanicillium muscarium</name>
    <dbReference type="NCBI Taxonomy" id="2231603"/>
    <lineage>
        <taxon>Eukaryota</taxon>
        <taxon>Fungi</taxon>
        <taxon>Dikarya</taxon>
        <taxon>Ascomycota</taxon>
        <taxon>Pezizomycotina</taxon>
        <taxon>Sordariomycetes</taxon>
        <taxon>Hypocreomycetidae</taxon>
        <taxon>Hypocreales</taxon>
        <taxon>Cordycipitaceae</taxon>
        <taxon>Akanthomyces</taxon>
    </lineage>
</organism>
<reference evidence="2" key="1">
    <citation type="journal article" date="2023" name="Access Microbiol">
        <title>De-novo genome assembly for Akanthomyces muscarius, a biocontrol agent of insect agricultural pests.</title>
        <authorList>
            <person name="Erdos Z."/>
            <person name="Studholme D.J."/>
            <person name="Raymond B."/>
            <person name="Sharma M."/>
        </authorList>
    </citation>
    <scope>NUCLEOTIDE SEQUENCE</scope>
    <source>
        <strain evidence="2">Ve6</strain>
    </source>
</reference>
<comment type="caution">
    <text evidence="2">The sequence shown here is derived from an EMBL/GenBank/DDBJ whole genome shotgun (WGS) entry which is preliminary data.</text>
</comment>
<dbReference type="PANTHER" id="PTHR33112:SF10">
    <property type="entry name" value="TOL"/>
    <property type="match status" value="1"/>
</dbReference>
<dbReference type="Pfam" id="PF06985">
    <property type="entry name" value="HET"/>
    <property type="match status" value="1"/>
</dbReference>
<evidence type="ECO:0000313" key="2">
    <source>
        <dbReference type="EMBL" id="KAJ4145963.1"/>
    </source>
</evidence>
<dbReference type="InterPro" id="IPR010730">
    <property type="entry name" value="HET"/>
</dbReference>
<dbReference type="GeneID" id="80891953"/>
<evidence type="ECO:0000313" key="3">
    <source>
        <dbReference type="Proteomes" id="UP001144673"/>
    </source>
</evidence>
<dbReference type="PANTHER" id="PTHR33112">
    <property type="entry name" value="DOMAIN PROTEIN, PUTATIVE-RELATED"/>
    <property type="match status" value="1"/>
</dbReference>
<gene>
    <name evidence="2" type="ORF">LMH87_004794</name>
</gene>
<dbReference type="Proteomes" id="UP001144673">
    <property type="component" value="Chromosome 2"/>
</dbReference>
<keyword evidence="3" id="KW-1185">Reference proteome</keyword>
<evidence type="ECO:0000259" key="1">
    <source>
        <dbReference type="Pfam" id="PF06985"/>
    </source>
</evidence>
<dbReference type="AlphaFoldDB" id="A0A9W8UI07"/>
<sequence>MARVRHHVNLEGLRKSAEDGCELCVLIHSQAEALLAELESPKGKRLECSPPDFDTWVSQRPDGGQGFWVWSAPMSNTSGGEILPVAAFAFIVTEDHPLSASIRGRPVVPNIDTHQLDLLLQWDAECEQHHQWCQNNGPMPRRLIDVQSSHSGRHVKIVDLDAEARHRYLALSYATNAALVDRWENKILAADEHVDVRALPKLFQDAIFVTRALRIQYLWIDSLCFPRTAAELTRDSEQFGSVYENAHLTLSATGSEATADGLLLPRPARSLAQVPYAAPGNSAEQVSVCTLPLARDAIREYYIDMARQPITSGVWSFQDRVLSRKTVHFASDQMYFEFDALPDGTEYYRKRAEEDTPSSRWFAILWDYGKRQSGSGSGKLAALANVAAAYQRMNKDEYIAGHWKQSLLESLCWQSLSCRPSGERGVPSWSWASVDGIPAMGFTSSVAHSFPATILDTRVTLVDDAKPLGDVLAAEISLEAPLVRLKLIETTGVGVDDHMFLRAADDEDDERGMYAGFDSIDRRFSQSAHVVRNMPLFAVPVACTRRENCEAGSCHVGMTLRILLVTPVDDVGNRMKRVGYTVSASERLEYEKSDLRRPFVLV</sequence>
<name>A0A9W8UI07_AKAMU</name>
<protein>
    <recommendedName>
        <fullName evidence="1">Heterokaryon incompatibility domain-containing protein</fullName>
    </recommendedName>
</protein>
<dbReference type="KEGG" id="amus:LMH87_004794"/>
<proteinExistence type="predicted"/>
<accession>A0A9W8UI07</accession>